<proteinExistence type="predicted"/>
<keyword evidence="2" id="KW-1185">Reference proteome</keyword>
<name>A0A813AEJ2_9DINO</name>
<accession>A0A813AEJ2</accession>
<comment type="caution">
    <text evidence="1">The sequence shown here is derived from an EMBL/GenBank/DDBJ whole genome shotgun (WGS) entry which is preliminary data.</text>
</comment>
<protein>
    <submittedName>
        <fullName evidence="1">Uncharacterized protein</fullName>
    </submittedName>
</protein>
<organism evidence="1 2">
    <name type="scientific">Symbiodinium necroappetens</name>
    <dbReference type="NCBI Taxonomy" id="1628268"/>
    <lineage>
        <taxon>Eukaryota</taxon>
        <taxon>Sar</taxon>
        <taxon>Alveolata</taxon>
        <taxon>Dinophyceae</taxon>
        <taxon>Suessiales</taxon>
        <taxon>Symbiodiniaceae</taxon>
        <taxon>Symbiodinium</taxon>
    </lineage>
</organism>
<reference evidence="1" key="1">
    <citation type="submission" date="2021-02" db="EMBL/GenBank/DDBJ databases">
        <authorList>
            <person name="Dougan E. K."/>
            <person name="Rhodes N."/>
            <person name="Thang M."/>
            <person name="Chan C."/>
        </authorList>
    </citation>
    <scope>NUCLEOTIDE SEQUENCE</scope>
</reference>
<dbReference type="EMBL" id="CAJNJA010058275">
    <property type="protein sequence ID" value="CAE7864767.1"/>
    <property type="molecule type" value="Genomic_DNA"/>
</dbReference>
<dbReference type="Proteomes" id="UP000601435">
    <property type="component" value="Unassembled WGS sequence"/>
</dbReference>
<evidence type="ECO:0000313" key="2">
    <source>
        <dbReference type="Proteomes" id="UP000601435"/>
    </source>
</evidence>
<feature type="non-terminal residue" evidence="1">
    <location>
        <position position="65"/>
    </location>
</feature>
<dbReference type="AlphaFoldDB" id="A0A813AEJ2"/>
<evidence type="ECO:0000313" key="1">
    <source>
        <dbReference type="EMBL" id="CAE7864767.1"/>
    </source>
</evidence>
<sequence>VQLGQEGGLRHLLMARRLHVHGPVALQRHQRLRPLHGPGRPRVPGNVAWRGHPRMRSLLLARRAD</sequence>
<feature type="non-terminal residue" evidence="1">
    <location>
        <position position="1"/>
    </location>
</feature>
<gene>
    <name evidence="1" type="ORF">SNEC2469_LOCUS27570</name>
</gene>